<dbReference type="Proteomes" id="UP000515156">
    <property type="component" value="Chromosome 2"/>
</dbReference>
<dbReference type="PANTHER" id="PTHR24176">
    <property type="entry name" value="ANKYRIN REPEAT DOMAIN-CONTAINING PROTEIN 31-RELATED"/>
    <property type="match status" value="1"/>
</dbReference>
<dbReference type="InterPro" id="IPR042334">
    <property type="entry name" value="ANKRD31"/>
</dbReference>
<dbReference type="CTD" id="256006"/>
<dbReference type="PANTHER" id="PTHR24176:SF14">
    <property type="entry name" value="ANKYRIN REPEAT DOMAIN-CONTAINING PROTEIN 31"/>
    <property type="match status" value="1"/>
</dbReference>
<feature type="region of interest" description="Disordered" evidence="1">
    <location>
        <begin position="1"/>
        <end position="22"/>
    </location>
</feature>
<protein>
    <submittedName>
        <fullName evidence="4">Ankyrin repeat domain-containing protein 31</fullName>
    </submittedName>
</protein>
<dbReference type="KEGG" id="muo:115462286"/>
<dbReference type="AlphaFoldDB" id="A0A6P7X6T2"/>
<evidence type="ECO:0000256" key="1">
    <source>
        <dbReference type="SAM" id="MobiDB-lite"/>
    </source>
</evidence>
<feature type="compositionally biased region" description="Polar residues" evidence="1">
    <location>
        <begin position="46"/>
        <end position="60"/>
    </location>
</feature>
<evidence type="ECO:0000313" key="4">
    <source>
        <dbReference type="RefSeq" id="XP_030048158.1"/>
    </source>
</evidence>
<evidence type="ECO:0000313" key="3">
    <source>
        <dbReference type="Proteomes" id="UP000515156"/>
    </source>
</evidence>
<accession>A0A6P7X6T2</accession>
<dbReference type="Pfam" id="PF18755">
    <property type="entry name" value="RAMA"/>
    <property type="match status" value="1"/>
</dbReference>
<dbReference type="InterPro" id="IPR040843">
    <property type="entry name" value="RAMA"/>
</dbReference>
<dbReference type="OrthoDB" id="2384350at2759"/>
<proteinExistence type="predicted"/>
<organism evidence="3 4">
    <name type="scientific">Microcaecilia unicolor</name>
    <dbReference type="NCBI Taxonomy" id="1415580"/>
    <lineage>
        <taxon>Eukaryota</taxon>
        <taxon>Metazoa</taxon>
        <taxon>Chordata</taxon>
        <taxon>Craniata</taxon>
        <taxon>Vertebrata</taxon>
        <taxon>Euteleostomi</taxon>
        <taxon>Amphibia</taxon>
        <taxon>Gymnophiona</taxon>
        <taxon>Siphonopidae</taxon>
        <taxon>Microcaecilia</taxon>
    </lineage>
</organism>
<evidence type="ECO:0000259" key="2">
    <source>
        <dbReference type="Pfam" id="PF18755"/>
    </source>
</evidence>
<name>A0A6P7X6T2_9AMPH</name>
<sequence length="603" mass="68187">MVQLQETDPVTDRKSKKHLHEKNKCAKISVNAILCQHITEQEPPNKTEVQPSGSNRPIQDSSDHIESTNVPSFSCGSSTREKYGEHQSISTILHDIEGRQEKLQLSELSTPRDADQYIQEMSQIQEVLNDVLIKQKAERDVLAKKYRSSVDSFKQGALREQLAKLASMQRSLLNVAQKQKELGQKIKAYKNMKIIQAKSSRDSVVLHKKNDYREDTNSDPVHSSAVNMGLSFSPGNVSYVETSLSPESKISYQKHSQCQDNYLSKTGAKEVECQTRLKLHSTGRTLGPNVPGGKRTALPSKSLACTHSAKNSQQERSDPSECTAQTSKFHNPVAACSMLNISEARSSMVSEDIPQLATEYQQVFPTDQNSQRSVHMKVSNQQRTKLSETVVKSLNSQQENICLNKKHFLNNSSDHMEECDDPHAESLVQRSEPYSNKQQQMDCTAEGKKKKIQLIDLIKLGKIKPGENVLEFKLQDSGFKATLLWDGSIRTSSSKIFRNPVQWVKALLGDEISVSWKYVLNKVTYLGRQLTMYINEETFTAQKPALQSQQKQPEDVSRRPDCIPASTHILQLNKILLISNQEFLPCHIMDQHWKQYMDCDDLI</sequence>
<feature type="domain" description="RAMA" evidence="2">
    <location>
        <begin position="437"/>
        <end position="533"/>
    </location>
</feature>
<gene>
    <name evidence="4" type="primary">ANKRD31</name>
</gene>
<dbReference type="GeneID" id="115462286"/>
<feature type="region of interest" description="Disordered" evidence="1">
    <location>
        <begin position="37"/>
        <end position="86"/>
    </location>
</feature>
<keyword evidence="3" id="KW-1185">Reference proteome</keyword>
<feature type="region of interest" description="Disordered" evidence="1">
    <location>
        <begin position="305"/>
        <end position="324"/>
    </location>
</feature>
<feature type="compositionally biased region" description="Polar residues" evidence="1">
    <location>
        <begin position="67"/>
        <end position="78"/>
    </location>
</feature>
<dbReference type="RefSeq" id="XP_030048158.1">
    <property type="nucleotide sequence ID" value="XM_030192298.1"/>
</dbReference>
<dbReference type="InParanoid" id="A0A6P7X6T2"/>
<reference evidence="4" key="1">
    <citation type="submission" date="2025-08" db="UniProtKB">
        <authorList>
            <consortium name="RefSeq"/>
        </authorList>
    </citation>
    <scope>IDENTIFICATION</scope>
</reference>